<protein>
    <submittedName>
        <fullName evidence="1">Predicted nuclease (RNAse H fold)</fullName>
    </submittedName>
</protein>
<dbReference type="EMBL" id="FQZC01000001">
    <property type="protein sequence ID" value="SHI50493.1"/>
    <property type="molecule type" value="Genomic_DNA"/>
</dbReference>
<accession>A0ABY1I595</accession>
<evidence type="ECO:0000313" key="1">
    <source>
        <dbReference type="EMBL" id="SHI50493.1"/>
    </source>
</evidence>
<proteinExistence type="predicted"/>
<dbReference type="RefSeq" id="WP_073468964.1">
    <property type="nucleotide sequence ID" value="NZ_FQZC01000001.1"/>
</dbReference>
<dbReference type="Proteomes" id="UP000184290">
    <property type="component" value="Unassembled WGS sequence"/>
</dbReference>
<dbReference type="PIRSF" id="PIRSF018008">
    <property type="entry name" value="UCP018008"/>
    <property type="match status" value="1"/>
</dbReference>
<sequence>MRLAGVVTERRTVLGIDAAWTDRNPSGVALVECQPNSRRLLAVFGSYSEMIAVAGSDSDHIEACISIGGQIPSVVAVDMPLSHDVIRSRRVSDNAVSALWGSRYCATHTPNELRPGEVGRRLHAALAARGFTLATEAITERSLIEVYPHPAIVELTGARQRLPYKVGKARKYWPEATLSERRCRLAETWQHIIRYLDDQVAGVQELLPLPMPEATTFGLKSFEDKLDAVVCAWVGCLALEGKATPYGDSRSAIWLPTPPSLGQRHVQSLFTD</sequence>
<organism evidence="1 2">
    <name type="scientific">Aureimonas altamirensis DSM 21988</name>
    <dbReference type="NCBI Taxonomy" id="1121026"/>
    <lineage>
        <taxon>Bacteria</taxon>
        <taxon>Pseudomonadati</taxon>
        <taxon>Pseudomonadota</taxon>
        <taxon>Alphaproteobacteria</taxon>
        <taxon>Hyphomicrobiales</taxon>
        <taxon>Aurantimonadaceae</taxon>
        <taxon>Aureimonas</taxon>
    </lineage>
</organism>
<gene>
    <name evidence="1" type="ORF">SAMN02745911_0362</name>
</gene>
<name>A0ABY1I595_9HYPH</name>
<keyword evidence="2" id="KW-1185">Reference proteome</keyword>
<dbReference type="Pfam" id="PF04250">
    <property type="entry name" value="DUF429"/>
    <property type="match status" value="1"/>
</dbReference>
<reference evidence="1 2" key="1">
    <citation type="submission" date="2016-11" db="EMBL/GenBank/DDBJ databases">
        <authorList>
            <person name="Varghese N."/>
            <person name="Submissions S."/>
        </authorList>
    </citation>
    <scope>NUCLEOTIDE SEQUENCE [LARGE SCALE GENOMIC DNA]</scope>
    <source>
        <strain evidence="1 2">DSM 21988</strain>
    </source>
</reference>
<dbReference type="InterPro" id="IPR008306">
    <property type="entry name" value="UCP018008"/>
</dbReference>
<evidence type="ECO:0000313" key="2">
    <source>
        <dbReference type="Proteomes" id="UP000184290"/>
    </source>
</evidence>
<dbReference type="InterPro" id="IPR007362">
    <property type="entry name" value="DUF429"/>
</dbReference>
<comment type="caution">
    <text evidence="1">The sequence shown here is derived from an EMBL/GenBank/DDBJ whole genome shotgun (WGS) entry which is preliminary data.</text>
</comment>